<reference evidence="1" key="1">
    <citation type="journal article" date="2021" name="New Phytol.">
        <title>Evolutionary innovations through gain and loss of genes in the ectomycorrhizal Boletales.</title>
        <authorList>
            <person name="Wu G."/>
            <person name="Miyauchi S."/>
            <person name="Morin E."/>
            <person name="Kuo A."/>
            <person name="Drula E."/>
            <person name="Varga T."/>
            <person name="Kohler A."/>
            <person name="Feng B."/>
            <person name="Cao Y."/>
            <person name="Lipzen A."/>
            <person name="Daum C."/>
            <person name="Hundley H."/>
            <person name="Pangilinan J."/>
            <person name="Johnson J."/>
            <person name="Barry K."/>
            <person name="LaButti K."/>
            <person name="Ng V."/>
            <person name="Ahrendt S."/>
            <person name="Min B."/>
            <person name="Choi I.G."/>
            <person name="Park H."/>
            <person name="Plett J.M."/>
            <person name="Magnuson J."/>
            <person name="Spatafora J.W."/>
            <person name="Nagy L.G."/>
            <person name="Henrissat B."/>
            <person name="Grigoriev I.V."/>
            <person name="Yang Z.L."/>
            <person name="Xu J."/>
            <person name="Martin F.M."/>
        </authorList>
    </citation>
    <scope>NUCLEOTIDE SEQUENCE</scope>
    <source>
        <strain evidence="1">KUC20120723A-06</strain>
    </source>
</reference>
<organism evidence="1 2">
    <name type="scientific">Leucogyrophana mollusca</name>
    <dbReference type="NCBI Taxonomy" id="85980"/>
    <lineage>
        <taxon>Eukaryota</taxon>
        <taxon>Fungi</taxon>
        <taxon>Dikarya</taxon>
        <taxon>Basidiomycota</taxon>
        <taxon>Agaricomycotina</taxon>
        <taxon>Agaricomycetes</taxon>
        <taxon>Agaricomycetidae</taxon>
        <taxon>Boletales</taxon>
        <taxon>Boletales incertae sedis</taxon>
        <taxon>Leucogyrophana</taxon>
    </lineage>
</organism>
<gene>
    <name evidence="1" type="ORF">BV22DRAFT_1034753</name>
</gene>
<sequence>MDFSAAQEPGWTACVHPEGALYFFHSEQRIYTDIDVRVEKKGEAIVSYAMRLREMFVTMKVPIEPDSELMIDLVKEKKKIKCEYYFVDHKRRCLFWAHAMETERLAGHVKGVIERSQLKYAMETQYWKHIEFYPHEREVSEKAFNELKDIVVHANAEAITSSTYLAPFDKEELAKMRDLLDSLQDGVNEKRPYFVCVIARMMRLFSNIRFFNFCGQPGARLDADQSVYEKSKIKDDKKSVLLRIMNIVLFGAPEVHINGLRRVWVDETVNHARWQDFTNNLYNEWNGFTIYSTVMLAVDVSFLAVPGVDPGNAQSQTLSTVATYLSTLNAVGSLVISLLLVGQSRKRGRESMEGAASFMSRMTKTRLRTETLGIMYSLPYALLMWGMVWFVVALSFTIFQSSEPVTLAATGIQWAIIAAFVVSPVWASKEGDIIEYWETWRAMWEERAAEHERRLQKRERRHAARNSHGQGDAGQAGKERCHDPERG</sequence>
<name>A0ACB8BH29_9AGAM</name>
<keyword evidence="2" id="KW-1185">Reference proteome</keyword>
<proteinExistence type="predicted"/>
<protein>
    <submittedName>
        <fullName evidence="1">Uncharacterized protein</fullName>
    </submittedName>
</protein>
<evidence type="ECO:0000313" key="2">
    <source>
        <dbReference type="Proteomes" id="UP000790709"/>
    </source>
</evidence>
<dbReference type="EMBL" id="MU266416">
    <property type="protein sequence ID" value="KAH7924791.1"/>
    <property type="molecule type" value="Genomic_DNA"/>
</dbReference>
<accession>A0ACB8BH29</accession>
<dbReference type="Proteomes" id="UP000790709">
    <property type="component" value="Unassembled WGS sequence"/>
</dbReference>
<comment type="caution">
    <text evidence="1">The sequence shown here is derived from an EMBL/GenBank/DDBJ whole genome shotgun (WGS) entry which is preliminary data.</text>
</comment>
<evidence type="ECO:0000313" key="1">
    <source>
        <dbReference type="EMBL" id="KAH7924791.1"/>
    </source>
</evidence>